<feature type="compositionally biased region" description="Basic and acidic residues" evidence="1">
    <location>
        <begin position="124"/>
        <end position="180"/>
    </location>
</feature>
<feature type="compositionally biased region" description="Basic and acidic residues" evidence="1">
    <location>
        <begin position="226"/>
        <end position="265"/>
    </location>
</feature>
<organism evidence="3 4">
    <name type="scientific">Durusdinium trenchii</name>
    <dbReference type="NCBI Taxonomy" id="1381693"/>
    <lineage>
        <taxon>Eukaryota</taxon>
        <taxon>Sar</taxon>
        <taxon>Alveolata</taxon>
        <taxon>Dinophyceae</taxon>
        <taxon>Suessiales</taxon>
        <taxon>Symbiodiniaceae</taxon>
        <taxon>Durusdinium</taxon>
    </lineage>
</organism>
<keyword evidence="4" id="KW-1185">Reference proteome</keyword>
<protein>
    <submittedName>
        <fullName evidence="3">Reticulocyte-binding protein 2 homolog a</fullName>
    </submittedName>
</protein>
<dbReference type="EMBL" id="CAXAMM010037891">
    <property type="protein sequence ID" value="CAK9077828.1"/>
    <property type="molecule type" value="Genomic_DNA"/>
</dbReference>
<feature type="region of interest" description="Disordered" evidence="1">
    <location>
        <begin position="226"/>
        <end position="321"/>
    </location>
</feature>
<reference evidence="3 4" key="1">
    <citation type="submission" date="2024-02" db="EMBL/GenBank/DDBJ databases">
        <authorList>
            <person name="Chen Y."/>
            <person name="Shah S."/>
            <person name="Dougan E. K."/>
            <person name="Thang M."/>
            <person name="Chan C."/>
        </authorList>
    </citation>
    <scope>NUCLEOTIDE SEQUENCE [LARGE SCALE GENOMIC DNA]</scope>
</reference>
<accession>A0ABP0PQX1</accession>
<dbReference type="Proteomes" id="UP001642464">
    <property type="component" value="Unassembled WGS sequence"/>
</dbReference>
<evidence type="ECO:0000313" key="3">
    <source>
        <dbReference type="EMBL" id="CAK9077828.1"/>
    </source>
</evidence>
<feature type="signal peptide" evidence="2">
    <location>
        <begin position="1"/>
        <end position="21"/>
    </location>
</feature>
<keyword evidence="2" id="KW-0732">Signal</keyword>
<feature type="region of interest" description="Disordered" evidence="1">
    <location>
        <begin position="123"/>
        <end position="180"/>
    </location>
</feature>
<proteinExistence type="predicted"/>
<name>A0ABP0PQX1_9DINO</name>
<gene>
    <name evidence="3" type="ORF">SCF082_LOCUS37301</name>
</gene>
<comment type="caution">
    <text evidence="3">The sequence shown here is derived from an EMBL/GenBank/DDBJ whole genome shotgun (WGS) entry which is preliminary data.</text>
</comment>
<evidence type="ECO:0000313" key="4">
    <source>
        <dbReference type="Proteomes" id="UP001642464"/>
    </source>
</evidence>
<feature type="compositionally biased region" description="Basic and acidic residues" evidence="1">
    <location>
        <begin position="298"/>
        <end position="321"/>
    </location>
</feature>
<evidence type="ECO:0000256" key="1">
    <source>
        <dbReference type="SAM" id="MobiDB-lite"/>
    </source>
</evidence>
<feature type="region of interest" description="Disordered" evidence="1">
    <location>
        <begin position="71"/>
        <end position="99"/>
    </location>
</feature>
<feature type="chain" id="PRO_5046735018" evidence="2">
    <location>
        <begin position="22"/>
        <end position="489"/>
    </location>
</feature>
<evidence type="ECO:0000256" key="2">
    <source>
        <dbReference type="SAM" id="SignalP"/>
    </source>
</evidence>
<sequence length="489" mass="54350">MTARSAAPLVAMMVGLGMTFGAPPAGADKAGHALAQRFVDGAAKEAARRKEAEDAKRRAAEEAEMLARARAEAEERKAAAAKARAEEKAREARRLAEEERVRKAKLAEEQRRAHEQFIAQQIRAAEKAEEERERADAARVAAEKRRAEDKRKRAEAARMAAEEKRIAEEKRAAEEERRRLAEEQRIAREKFLAAERKKVEEERRRAEAARIAERKRLAEERRIAAEKRRAEQRRQALAAEHDAAHARRAERMRQLKQERQARERTATAAKPPEIDEPASEPSNIDPPMGLGAFPSDRPGTEKPVKDAVPRRALADTRPAKPPERVTILLSIEPGKTGIRRFGKKTADPVLCAGHTCWIAAGTGRAAREVTRGLALGPANTMGRRAAACNRHLTCVFRDVDLDAPSADIQPIDLRILRHDRRKPLRLEADPSCRLVNGALACDKLFVARSWRAWVIDEELARKAGPEALESALKRGLAPAQSAALGAEHY</sequence>